<evidence type="ECO:0000313" key="3">
    <source>
        <dbReference type="Proteomes" id="UP000006265"/>
    </source>
</evidence>
<dbReference type="GO" id="GO:0003677">
    <property type="term" value="F:DNA binding"/>
    <property type="evidence" value="ECO:0007669"/>
    <property type="project" value="InterPro"/>
</dbReference>
<dbReference type="OrthoDB" id="4409301at2"/>
<dbReference type="STRING" id="1122247.GCA_000379865_01921"/>
<keyword evidence="3" id="KW-1185">Reference proteome</keyword>
<evidence type="ECO:0000313" key="2">
    <source>
        <dbReference type="EMBL" id="EKF25801.1"/>
    </source>
</evidence>
<dbReference type="AlphaFoldDB" id="K5BI69"/>
<organism evidence="2 3">
    <name type="scientific">Mycolicibacterium hassiacum (strain DSM 44199 / CIP 105218 / JCM 12690 / 3849)</name>
    <name type="common">Mycobacterium hassiacum</name>
    <dbReference type="NCBI Taxonomy" id="1122247"/>
    <lineage>
        <taxon>Bacteria</taxon>
        <taxon>Bacillati</taxon>
        <taxon>Actinomycetota</taxon>
        <taxon>Actinomycetes</taxon>
        <taxon>Mycobacteriales</taxon>
        <taxon>Mycobacteriaceae</taxon>
        <taxon>Mycolicibacterium</taxon>
    </lineage>
</organism>
<name>K5BI69_MYCHD</name>
<accession>K5BI69</accession>
<dbReference type="EMBL" id="AMRA01000008">
    <property type="protein sequence ID" value="EKF25801.1"/>
    <property type="molecule type" value="Genomic_DNA"/>
</dbReference>
<feature type="compositionally biased region" description="Basic and acidic residues" evidence="1">
    <location>
        <begin position="23"/>
        <end position="32"/>
    </location>
</feature>
<feature type="compositionally biased region" description="Basic and acidic residues" evidence="1">
    <location>
        <begin position="1"/>
        <end position="15"/>
    </location>
</feature>
<gene>
    <name evidence="2" type="ORF">C731_0188</name>
</gene>
<protein>
    <submittedName>
        <fullName evidence="2">Uncharacterized protein</fullName>
    </submittedName>
</protein>
<evidence type="ECO:0000256" key="1">
    <source>
        <dbReference type="SAM" id="MobiDB-lite"/>
    </source>
</evidence>
<feature type="region of interest" description="Disordered" evidence="1">
    <location>
        <begin position="1"/>
        <end position="32"/>
    </location>
</feature>
<sequence>MTATPDIRDTRRAGDRGASARPQQDRELPTDRPVEFWSTAAIRAALEADDLAVWQRIVAAIKRDPFGRTARQVEEVLRTSRPYGVSKALTEVLKRTREHLEANERAEVARLIRGMLDRSGLSRHEFASRTGVSVAEFESYLAGDTSPAASLMVRMRRLSDRFAKMRAARRDENE</sequence>
<dbReference type="PATRIC" id="fig|1122247.3.peg.175"/>
<dbReference type="RefSeq" id="WP_005623463.1">
    <property type="nucleotide sequence ID" value="NZ_AMRA01000008.1"/>
</dbReference>
<dbReference type="SUPFAM" id="SSF47413">
    <property type="entry name" value="lambda repressor-like DNA-binding domains"/>
    <property type="match status" value="1"/>
</dbReference>
<comment type="caution">
    <text evidence="2">The sequence shown here is derived from an EMBL/GenBank/DDBJ whole genome shotgun (WGS) entry which is preliminary data.</text>
</comment>
<dbReference type="eggNOG" id="ENOG5032YZ9">
    <property type="taxonomic scope" value="Bacteria"/>
</dbReference>
<proteinExistence type="predicted"/>
<reference evidence="2 3" key="1">
    <citation type="journal article" date="2012" name="J. Bacteriol.">
        <title>Genome sequence of Mycobacterium hassiacum DSM 44199, a rare source of heat-stable mycobacterial proteins.</title>
        <authorList>
            <person name="Tiago I."/>
            <person name="Maranha A."/>
            <person name="Mendes V."/>
            <person name="Alarico S."/>
            <person name="Moynihan P.J."/>
            <person name="Clarke A.J."/>
            <person name="Macedo-Ribeiro S."/>
            <person name="Pereira P.J."/>
            <person name="Empadinhas N."/>
        </authorList>
    </citation>
    <scope>NUCLEOTIDE SEQUENCE [LARGE SCALE GENOMIC DNA]</scope>
    <source>
        <strain evidence="3">DSM 44199 / CIP 105218 / JCM 12690 / 3849</strain>
    </source>
</reference>
<dbReference type="Proteomes" id="UP000006265">
    <property type="component" value="Unassembled WGS sequence"/>
</dbReference>
<dbReference type="InterPro" id="IPR010982">
    <property type="entry name" value="Lambda_DNA-bd_dom_sf"/>
</dbReference>